<dbReference type="AlphaFoldDB" id="A0A3N4K8Y9"/>
<keyword evidence="2" id="KW-1185">Reference proteome</keyword>
<accession>A0A3N4K8Y9</accession>
<dbReference type="InParanoid" id="A0A3N4K8Y9"/>
<evidence type="ECO:0000313" key="2">
    <source>
        <dbReference type="Proteomes" id="UP000277580"/>
    </source>
</evidence>
<gene>
    <name evidence="1" type="ORF">P167DRAFT_540462</name>
</gene>
<evidence type="ECO:0000313" key="1">
    <source>
        <dbReference type="EMBL" id="RPB06976.1"/>
    </source>
</evidence>
<proteinExistence type="predicted"/>
<sequence>MAIIPRLLLMTASTLPSRSRFYPGITRNIGASRTHANAFGTRGTAFVVTRELAHKVAVHPTALRYMSHESVPTAAPHRCTLFNLYPLMDFL</sequence>
<organism evidence="1 2">
    <name type="scientific">Morchella conica CCBAS932</name>
    <dbReference type="NCBI Taxonomy" id="1392247"/>
    <lineage>
        <taxon>Eukaryota</taxon>
        <taxon>Fungi</taxon>
        <taxon>Dikarya</taxon>
        <taxon>Ascomycota</taxon>
        <taxon>Pezizomycotina</taxon>
        <taxon>Pezizomycetes</taxon>
        <taxon>Pezizales</taxon>
        <taxon>Morchellaceae</taxon>
        <taxon>Morchella</taxon>
    </lineage>
</organism>
<name>A0A3N4K8Y9_9PEZI</name>
<dbReference type="Proteomes" id="UP000277580">
    <property type="component" value="Unassembled WGS sequence"/>
</dbReference>
<reference evidence="1 2" key="1">
    <citation type="journal article" date="2018" name="Nat. Ecol. Evol.">
        <title>Pezizomycetes genomes reveal the molecular basis of ectomycorrhizal truffle lifestyle.</title>
        <authorList>
            <person name="Murat C."/>
            <person name="Payen T."/>
            <person name="Noel B."/>
            <person name="Kuo A."/>
            <person name="Morin E."/>
            <person name="Chen J."/>
            <person name="Kohler A."/>
            <person name="Krizsan K."/>
            <person name="Balestrini R."/>
            <person name="Da Silva C."/>
            <person name="Montanini B."/>
            <person name="Hainaut M."/>
            <person name="Levati E."/>
            <person name="Barry K.W."/>
            <person name="Belfiori B."/>
            <person name="Cichocki N."/>
            <person name="Clum A."/>
            <person name="Dockter R.B."/>
            <person name="Fauchery L."/>
            <person name="Guy J."/>
            <person name="Iotti M."/>
            <person name="Le Tacon F."/>
            <person name="Lindquist E.A."/>
            <person name="Lipzen A."/>
            <person name="Malagnac F."/>
            <person name="Mello A."/>
            <person name="Molinier V."/>
            <person name="Miyauchi S."/>
            <person name="Poulain J."/>
            <person name="Riccioni C."/>
            <person name="Rubini A."/>
            <person name="Sitrit Y."/>
            <person name="Splivallo R."/>
            <person name="Traeger S."/>
            <person name="Wang M."/>
            <person name="Zifcakova L."/>
            <person name="Wipf D."/>
            <person name="Zambonelli A."/>
            <person name="Paolocci F."/>
            <person name="Nowrousian M."/>
            <person name="Ottonello S."/>
            <person name="Baldrian P."/>
            <person name="Spatafora J.W."/>
            <person name="Henrissat B."/>
            <person name="Nagy L.G."/>
            <person name="Aury J.M."/>
            <person name="Wincker P."/>
            <person name="Grigoriev I.V."/>
            <person name="Bonfante P."/>
            <person name="Martin F.M."/>
        </authorList>
    </citation>
    <scope>NUCLEOTIDE SEQUENCE [LARGE SCALE GENOMIC DNA]</scope>
    <source>
        <strain evidence="1 2">CCBAS932</strain>
    </source>
</reference>
<dbReference type="EMBL" id="ML119202">
    <property type="protein sequence ID" value="RPB06976.1"/>
    <property type="molecule type" value="Genomic_DNA"/>
</dbReference>
<protein>
    <submittedName>
        <fullName evidence="1">Uncharacterized protein</fullName>
    </submittedName>
</protein>
<feature type="non-terminal residue" evidence="1">
    <location>
        <position position="91"/>
    </location>
</feature>